<proteinExistence type="predicted"/>
<name>A0A5B8QTT5_9GAMM</name>
<protein>
    <submittedName>
        <fullName evidence="1">Uncharacterized protein</fullName>
    </submittedName>
</protein>
<evidence type="ECO:0000313" key="1">
    <source>
        <dbReference type="EMBL" id="QDZ90070.1"/>
    </source>
</evidence>
<sequence length="59" mass="7071">MLRTYQLSAKYTIWKNAHARFPNLLTKIQLLYSPDFIELYLLRMELVRTDIVLKSLQSI</sequence>
<reference evidence="1" key="1">
    <citation type="journal article" date="2019" name="Ecotoxicol. Environ. Saf.">
        <title>Microbial characterization of heavy metal resistant bacterial strains isolated from an electroplating wastewater treatment plant.</title>
        <authorList>
            <person name="Cai X."/>
            <person name="Zheng X."/>
            <person name="Zhang D."/>
            <person name="Iqbal W."/>
            <person name="Liu C."/>
            <person name="Yang B."/>
            <person name="Zhao X."/>
            <person name="Lu X."/>
            <person name="Mao Y."/>
        </authorList>
    </citation>
    <scope>NUCLEOTIDE SEQUENCE [LARGE SCALE GENOMIC DNA]</scope>
    <source>
        <strain evidence="1">Ni1-3</strain>
    </source>
</reference>
<dbReference type="AlphaFoldDB" id="A0A5B8QTT5"/>
<dbReference type="EMBL" id="CP031775">
    <property type="protein sequence ID" value="QDZ90070.1"/>
    <property type="molecule type" value="Genomic_DNA"/>
</dbReference>
<gene>
    <name evidence="1" type="ORF">D0436_06015</name>
</gene>
<accession>A0A5B8QTT5</accession>
<organism evidence="1">
    <name type="scientific">Shewanella decolorationis</name>
    <dbReference type="NCBI Taxonomy" id="256839"/>
    <lineage>
        <taxon>Bacteria</taxon>
        <taxon>Pseudomonadati</taxon>
        <taxon>Pseudomonadota</taxon>
        <taxon>Gammaproteobacteria</taxon>
        <taxon>Alteromonadales</taxon>
        <taxon>Shewanellaceae</taxon>
        <taxon>Shewanella</taxon>
    </lineage>
</organism>